<keyword evidence="3" id="KW-1185">Reference proteome</keyword>
<name>W6Y0W3_COCC2</name>
<protein>
    <submittedName>
        <fullName evidence="2">Uncharacterized protein</fullName>
    </submittedName>
</protein>
<evidence type="ECO:0000256" key="1">
    <source>
        <dbReference type="SAM" id="MobiDB-lite"/>
    </source>
</evidence>
<dbReference type="AlphaFoldDB" id="W6Y0W3"/>
<dbReference type="Proteomes" id="UP000053841">
    <property type="component" value="Unassembled WGS sequence"/>
</dbReference>
<dbReference type="RefSeq" id="XP_007714529.1">
    <property type="nucleotide sequence ID" value="XM_007716339.1"/>
</dbReference>
<dbReference type="GeneID" id="19142476"/>
<proteinExistence type="predicted"/>
<feature type="non-terminal residue" evidence="2">
    <location>
        <position position="1"/>
    </location>
</feature>
<feature type="compositionally biased region" description="Gly residues" evidence="1">
    <location>
        <begin position="1"/>
        <end position="12"/>
    </location>
</feature>
<dbReference type="KEGG" id="bze:COCCADRAFT_102002"/>
<sequence>VRGGDCGLGGQVTDGSRAALEGSRAGGSWDAQRLATGRAWQSGGDYVQWAWRRGGRRHAAAAGWEGGGVRWD</sequence>
<evidence type="ECO:0000313" key="2">
    <source>
        <dbReference type="EMBL" id="EUC31180.1"/>
    </source>
</evidence>
<dbReference type="HOGENOM" id="CLU_2729038_0_0_1"/>
<organism evidence="2 3">
    <name type="scientific">Cochliobolus carbonum (strain 26-R-13)</name>
    <name type="common">Maize leaf spot fungus</name>
    <name type="synonym">Bipolaris zeicola</name>
    <dbReference type="NCBI Taxonomy" id="930089"/>
    <lineage>
        <taxon>Eukaryota</taxon>
        <taxon>Fungi</taxon>
        <taxon>Dikarya</taxon>
        <taxon>Ascomycota</taxon>
        <taxon>Pezizomycotina</taxon>
        <taxon>Dothideomycetes</taxon>
        <taxon>Pleosporomycetidae</taxon>
        <taxon>Pleosporales</taxon>
        <taxon>Pleosporineae</taxon>
        <taxon>Pleosporaceae</taxon>
        <taxon>Bipolaris</taxon>
    </lineage>
</organism>
<dbReference type="EMBL" id="KI964672">
    <property type="protein sequence ID" value="EUC31180.1"/>
    <property type="molecule type" value="Genomic_DNA"/>
</dbReference>
<reference evidence="2 3" key="1">
    <citation type="journal article" date="2013" name="PLoS Genet.">
        <title>Comparative genome structure, secondary metabolite, and effector coding capacity across Cochliobolus pathogens.</title>
        <authorList>
            <person name="Condon B.J."/>
            <person name="Leng Y."/>
            <person name="Wu D."/>
            <person name="Bushley K.E."/>
            <person name="Ohm R.A."/>
            <person name="Otillar R."/>
            <person name="Martin J."/>
            <person name="Schackwitz W."/>
            <person name="Grimwood J."/>
            <person name="MohdZainudin N."/>
            <person name="Xue C."/>
            <person name="Wang R."/>
            <person name="Manning V.A."/>
            <person name="Dhillon B."/>
            <person name="Tu Z.J."/>
            <person name="Steffenson B.J."/>
            <person name="Salamov A."/>
            <person name="Sun H."/>
            <person name="Lowry S."/>
            <person name="LaButti K."/>
            <person name="Han J."/>
            <person name="Copeland A."/>
            <person name="Lindquist E."/>
            <person name="Barry K."/>
            <person name="Schmutz J."/>
            <person name="Baker S.E."/>
            <person name="Ciuffetti L.M."/>
            <person name="Grigoriev I.V."/>
            <person name="Zhong S."/>
            <person name="Turgeon B.G."/>
        </authorList>
    </citation>
    <scope>NUCLEOTIDE SEQUENCE [LARGE SCALE GENOMIC DNA]</scope>
    <source>
        <strain evidence="2 3">26-R-13</strain>
    </source>
</reference>
<accession>W6Y0W3</accession>
<evidence type="ECO:0000313" key="3">
    <source>
        <dbReference type="Proteomes" id="UP000053841"/>
    </source>
</evidence>
<gene>
    <name evidence="2" type="ORF">COCCADRAFT_102002</name>
</gene>
<feature type="region of interest" description="Disordered" evidence="1">
    <location>
        <begin position="1"/>
        <end position="24"/>
    </location>
</feature>